<accession>A0A068YGZ5</accession>
<dbReference type="AlphaFoldDB" id="A0A068YGZ5"/>
<sequence length="124" mass="14089">MPRVHEKSVLFNHAIHWPPVGACAEMHQGSTILPEKQNNGREKTAADDSNQENDPQKTLLSIHEALACMIKETRSRYEVEQKVISELITIKREIDEFRSSFDSKKTALASKLEELIQNLTDSES</sequence>
<evidence type="ECO:0000256" key="1">
    <source>
        <dbReference type="SAM" id="MobiDB-lite"/>
    </source>
</evidence>
<dbReference type="Proteomes" id="UP000017246">
    <property type="component" value="Unassembled WGS sequence"/>
</dbReference>
<proteinExistence type="predicted"/>
<reference evidence="2" key="2">
    <citation type="submission" date="2015-11" db="EMBL/GenBank/DDBJ databases">
        <authorList>
            <person name="Zhang Y."/>
            <person name="Guo Z."/>
        </authorList>
    </citation>
    <scope>NUCLEOTIDE SEQUENCE</scope>
</reference>
<keyword evidence="3" id="KW-1185">Reference proteome</keyword>
<protein>
    <submittedName>
        <fullName evidence="2">Expressed protein</fullName>
    </submittedName>
</protein>
<reference evidence="2" key="1">
    <citation type="journal article" date="2013" name="Nature">
        <title>The genomes of four tapeworm species reveal adaptations to parasitism.</title>
        <authorList>
            <person name="Tsai I.J."/>
            <person name="Zarowiecki M."/>
            <person name="Holroyd N."/>
            <person name="Garciarrubio A."/>
            <person name="Sanchez-Flores A."/>
            <person name="Brooks K.L."/>
            <person name="Tracey A."/>
            <person name="Bobes R.J."/>
            <person name="Fragoso G."/>
            <person name="Sciutto E."/>
            <person name="Aslett M."/>
            <person name="Beasley H."/>
            <person name="Bennett H.M."/>
            <person name="Cai J."/>
            <person name="Camicia F."/>
            <person name="Clark R."/>
            <person name="Cucher M."/>
            <person name="De Silva N."/>
            <person name="Day T.A."/>
            <person name="Deplazes P."/>
            <person name="Estrada K."/>
            <person name="Fernandez C."/>
            <person name="Holland P.W."/>
            <person name="Hou J."/>
            <person name="Hu S."/>
            <person name="Huckvale T."/>
            <person name="Hung S.S."/>
            <person name="Kamenetzky L."/>
            <person name="Keane J.A."/>
            <person name="Kiss F."/>
            <person name="Koziol U."/>
            <person name="Lambert O."/>
            <person name="Liu K."/>
            <person name="Luo X."/>
            <person name="Luo Y."/>
            <person name="Macchiaroli N."/>
            <person name="Nichol S."/>
            <person name="Paps J."/>
            <person name="Parkinson J."/>
            <person name="Pouchkina-Stantcheva N."/>
            <person name="Riddiford N."/>
            <person name="Rosenzvit M."/>
            <person name="Salinas G."/>
            <person name="Wasmuth J.D."/>
            <person name="Zamanian M."/>
            <person name="Zheng Y."/>
            <person name="Cai X."/>
            <person name="Soberon X."/>
            <person name="Olson P.D."/>
            <person name="Laclette J.P."/>
            <person name="Brehm K."/>
            <person name="Berriman M."/>
            <person name="Garciarrubio A."/>
            <person name="Bobes R.J."/>
            <person name="Fragoso G."/>
            <person name="Sanchez-Flores A."/>
            <person name="Estrada K."/>
            <person name="Cevallos M.A."/>
            <person name="Morett E."/>
            <person name="Gonzalez V."/>
            <person name="Portillo T."/>
            <person name="Ochoa-Leyva A."/>
            <person name="Jose M.V."/>
            <person name="Sciutto E."/>
            <person name="Landa A."/>
            <person name="Jimenez L."/>
            <person name="Valdes V."/>
            <person name="Carrero J.C."/>
            <person name="Larralde C."/>
            <person name="Morales-Montor J."/>
            <person name="Limon-Lason J."/>
            <person name="Soberon X."/>
            <person name="Laclette J.P."/>
        </authorList>
    </citation>
    <scope>NUCLEOTIDE SEQUENCE [LARGE SCALE GENOMIC DNA]</scope>
</reference>
<gene>
    <name evidence="2" type="ORF">EmuJ_001031400</name>
</gene>
<dbReference type="EMBL" id="LN902842">
    <property type="protein sequence ID" value="CDS42597.1"/>
    <property type="molecule type" value="Genomic_DNA"/>
</dbReference>
<feature type="region of interest" description="Disordered" evidence="1">
    <location>
        <begin position="29"/>
        <end position="56"/>
    </location>
</feature>
<evidence type="ECO:0000313" key="2">
    <source>
        <dbReference type="EMBL" id="CDS42597.1"/>
    </source>
</evidence>
<organism evidence="2 3">
    <name type="scientific">Echinococcus multilocularis</name>
    <name type="common">Fox tapeworm</name>
    <dbReference type="NCBI Taxonomy" id="6211"/>
    <lineage>
        <taxon>Eukaryota</taxon>
        <taxon>Metazoa</taxon>
        <taxon>Spiralia</taxon>
        <taxon>Lophotrochozoa</taxon>
        <taxon>Platyhelminthes</taxon>
        <taxon>Cestoda</taxon>
        <taxon>Eucestoda</taxon>
        <taxon>Cyclophyllidea</taxon>
        <taxon>Taeniidae</taxon>
        <taxon>Echinococcus</taxon>
    </lineage>
</organism>
<evidence type="ECO:0000313" key="3">
    <source>
        <dbReference type="Proteomes" id="UP000017246"/>
    </source>
</evidence>
<name>A0A068YGZ5_ECHMU</name>